<dbReference type="Pfam" id="PF00535">
    <property type="entry name" value="Glycos_transf_2"/>
    <property type="match status" value="1"/>
</dbReference>
<dbReference type="RefSeq" id="WP_083624001.1">
    <property type="nucleotide sequence ID" value="NZ_LR734877.1"/>
</dbReference>
<dbReference type="Gene3D" id="3.90.550.10">
    <property type="entry name" value="Spore Coat Polysaccharide Biosynthesis Protein SpsA, Chain A"/>
    <property type="match status" value="1"/>
</dbReference>
<accession>A0A7Z9BSQ5</accession>
<comment type="caution">
    <text evidence="5">The sequence shown here is derived from an EMBL/GenBank/DDBJ whole genome shotgun (WGS) entry which is preliminary data.</text>
</comment>
<evidence type="ECO:0000313" key="5">
    <source>
        <dbReference type="EMBL" id="VXD21636.1"/>
    </source>
</evidence>
<evidence type="ECO:0000313" key="6">
    <source>
        <dbReference type="Proteomes" id="UP000184550"/>
    </source>
</evidence>
<keyword evidence="3" id="KW-0808">Transferase</keyword>
<dbReference type="OrthoDB" id="9811884at2"/>
<evidence type="ECO:0000256" key="2">
    <source>
        <dbReference type="ARBA" id="ARBA00022676"/>
    </source>
</evidence>
<evidence type="ECO:0000259" key="4">
    <source>
        <dbReference type="Pfam" id="PF00535"/>
    </source>
</evidence>
<dbReference type="SUPFAM" id="SSF53448">
    <property type="entry name" value="Nucleotide-diphospho-sugar transferases"/>
    <property type="match status" value="1"/>
</dbReference>
<dbReference type="EMBL" id="CZCU02000149">
    <property type="protein sequence ID" value="VXD21636.1"/>
    <property type="molecule type" value="Genomic_DNA"/>
</dbReference>
<dbReference type="GO" id="GO:0016757">
    <property type="term" value="F:glycosyltransferase activity"/>
    <property type="evidence" value="ECO:0007669"/>
    <property type="project" value="UniProtKB-KW"/>
</dbReference>
<sequence length="328" mass="36981">MLSNIGLVAIGRNEGERLQKCLSAIVGKVENAVYVDSGSTDNSVEIARSLGVDVVELDLSIPFTAARARNTGFQFLVQNNPQLKYVQFVDGDCEIVDGWLEKAQQKLEQNSNIAVVCGRRRERFPDASIYNRLCDLEWNTPVGEAKDCGGDAMMRVEAVQQVSGFNPKLIAGEEPELCVRLRQKGWKIYRLDAEMTLHDAQMTRFSQWWKRHLRAGHAYAEGAYLHGKPPENHWVRESRSILVWGLIIPFLALSLIFPTHERSLLLLLAYPVSIYKTYVAGQKQGFSNADSIVYSVSCILAKFPALFGQIQFYFNQTLGKDNSLIEYK</sequence>
<dbReference type="CDD" id="cd00761">
    <property type="entry name" value="Glyco_tranf_GTA_type"/>
    <property type="match status" value="1"/>
</dbReference>
<reference evidence="5" key="1">
    <citation type="submission" date="2019-10" db="EMBL/GenBank/DDBJ databases">
        <authorList>
            <consortium name="Genoscope - CEA"/>
            <person name="William W."/>
        </authorList>
    </citation>
    <scope>NUCLEOTIDE SEQUENCE [LARGE SCALE GENOMIC DNA]</scope>
    <source>
        <strain evidence="5">BBR_PRJEB10992</strain>
    </source>
</reference>
<dbReference type="InterPro" id="IPR001173">
    <property type="entry name" value="Glyco_trans_2-like"/>
</dbReference>
<dbReference type="AlphaFoldDB" id="A0A7Z9BSQ5"/>
<keyword evidence="6" id="KW-1185">Reference proteome</keyword>
<name>A0A7Z9BSQ5_9CYAN</name>
<keyword evidence="2" id="KW-0328">Glycosyltransferase</keyword>
<dbReference type="Proteomes" id="UP000184550">
    <property type="component" value="Unassembled WGS sequence"/>
</dbReference>
<comment type="similarity">
    <text evidence="1">Belongs to the glycosyltransferase 2 family.</text>
</comment>
<evidence type="ECO:0000256" key="3">
    <source>
        <dbReference type="ARBA" id="ARBA00022679"/>
    </source>
</evidence>
<proteinExistence type="inferred from homology"/>
<dbReference type="PANTHER" id="PTHR43630">
    <property type="entry name" value="POLY-BETA-1,6-N-ACETYL-D-GLUCOSAMINE SYNTHASE"/>
    <property type="match status" value="1"/>
</dbReference>
<protein>
    <recommendedName>
        <fullName evidence="4">Glycosyltransferase 2-like domain-containing protein</fullName>
    </recommendedName>
</protein>
<dbReference type="InterPro" id="IPR029044">
    <property type="entry name" value="Nucleotide-diphossugar_trans"/>
</dbReference>
<gene>
    <name evidence="5" type="ORF">PL8927_720120</name>
</gene>
<evidence type="ECO:0000256" key="1">
    <source>
        <dbReference type="ARBA" id="ARBA00006739"/>
    </source>
</evidence>
<feature type="domain" description="Glycosyltransferase 2-like" evidence="4">
    <location>
        <begin position="13"/>
        <end position="126"/>
    </location>
</feature>
<organism evidence="5 6">
    <name type="scientific">Planktothrix serta PCC 8927</name>
    <dbReference type="NCBI Taxonomy" id="671068"/>
    <lineage>
        <taxon>Bacteria</taxon>
        <taxon>Bacillati</taxon>
        <taxon>Cyanobacteriota</taxon>
        <taxon>Cyanophyceae</taxon>
        <taxon>Oscillatoriophycideae</taxon>
        <taxon>Oscillatoriales</taxon>
        <taxon>Microcoleaceae</taxon>
        <taxon>Planktothrix</taxon>
    </lineage>
</organism>
<dbReference type="PANTHER" id="PTHR43630:SF1">
    <property type="entry name" value="POLY-BETA-1,6-N-ACETYL-D-GLUCOSAMINE SYNTHASE"/>
    <property type="match status" value="1"/>
</dbReference>